<keyword evidence="1" id="KW-0479">Metal-binding</keyword>
<reference evidence="3" key="2">
    <citation type="submission" date="2022-01" db="EMBL/GenBank/DDBJ databases">
        <authorList>
            <person name="Yamashiro T."/>
            <person name="Shiraishi A."/>
            <person name="Satake H."/>
            <person name="Nakayama K."/>
        </authorList>
    </citation>
    <scope>NUCLEOTIDE SEQUENCE</scope>
</reference>
<comment type="caution">
    <text evidence="3">The sequence shown here is derived from an EMBL/GenBank/DDBJ whole genome shotgun (WGS) entry which is preliminary data.</text>
</comment>
<reference evidence="3" key="1">
    <citation type="journal article" date="2022" name="Int. J. Mol. Sci.">
        <title>Draft Genome of Tanacetum Coccineum: Genomic Comparison of Closely Related Tanacetum-Family Plants.</title>
        <authorList>
            <person name="Yamashiro T."/>
            <person name="Shiraishi A."/>
            <person name="Nakayama K."/>
            <person name="Satake H."/>
        </authorList>
    </citation>
    <scope>NUCLEOTIDE SEQUENCE</scope>
</reference>
<dbReference type="PANTHER" id="PTHR31973:SF189">
    <property type="entry name" value="TRANSPOSASE, MUDR, PLANT, MULE TRANSPOSASE DOMAIN PROTEIN-RELATED"/>
    <property type="match status" value="1"/>
</dbReference>
<evidence type="ECO:0000313" key="4">
    <source>
        <dbReference type="Proteomes" id="UP001151760"/>
    </source>
</evidence>
<gene>
    <name evidence="3" type="ORF">Tco_1081718</name>
</gene>
<dbReference type="EMBL" id="BQNB010020150">
    <property type="protein sequence ID" value="GJT92873.1"/>
    <property type="molecule type" value="Genomic_DNA"/>
</dbReference>
<keyword evidence="1" id="KW-0863">Zinc-finger</keyword>
<dbReference type="InterPro" id="IPR018289">
    <property type="entry name" value="MULE_transposase_dom"/>
</dbReference>
<dbReference type="PANTHER" id="PTHR31973">
    <property type="entry name" value="POLYPROTEIN, PUTATIVE-RELATED"/>
    <property type="match status" value="1"/>
</dbReference>
<accession>A0ABQ5I0D7</accession>
<keyword evidence="4" id="KW-1185">Reference proteome</keyword>
<evidence type="ECO:0000256" key="1">
    <source>
        <dbReference type="PROSITE-ProRule" id="PRU00325"/>
    </source>
</evidence>
<name>A0ABQ5I0D7_9ASTR</name>
<evidence type="ECO:0000313" key="3">
    <source>
        <dbReference type="EMBL" id="GJT92873.1"/>
    </source>
</evidence>
<evidence type="ECO:0000259" key="2">
    <source>
        <dbReference type="PROSITE" id="PS50966"/>
    </source>
</evidence>
<dbReference type="InterPro" id="IPR007527">
    <property type="entry name" value="Znf_SWIM"/>
</dbReference>
<dbReference type="Proteomes" id="UP001151760">
    <property type="component" value="Unassembled WGS sequence"/>
</dbReference>
<dbReference type="Pfam" id="PF04434">
    <property type="entry name" value="SWIM"/>
    <property type="match status" value="1"/>
</dbReference>
<dbReference type="Pfam" id="PF10551">
    <property type="entry name" value="MULE"/>
    <property type="match status" value="1"/>
</dbReference>
<protein>
    <submittedName>
        <fullName evidence="3">Transposase, MuDR, plant</fullName>
    </submittedName>
</protein>
<feature type="domain" description="SWIM-type" evidence="2">
    <location>
        <begin position="263"/>
        <end position="286"/>
    </location>
</feature>
<sequence length="403" mass="44605">MRALQQFKTCLEDHYGMLWSYASEILNSNPGSTCKMSVDSMPDGKNYFSRFYVCFKGLREGWLQGCRRVIGLDGCFLKTICKGELLSAVGRDVNNQIYPIAWAIVSVKNKDNWTWFMELLINDLGLVSGEGLTIISDQHKGIIEAAKQNLFWKAAKATYPTRFNKVMKEIQSINKEAYKHLMDRQPESWSRAYFSTDKACDADIRVLCMERLQTMREKHAKWTDGICPNIRKRLEKYKDLHRHWNVILSGESRFEVRNGYEGFKVDERSRSCSCKGSQLSGIPCEHGHNQRACPSKPEVTAAGKIMTASVGKVTAAGEIVTASGGNVIASGDLVFAKGENVTARGGKVCARVGKVTARGGIMMASGGNVSAGGRKVTISGGKVTVRGRKVFARGGKYLQGVEK</sequence>
<proteinExistence type="predicted"/>
<dbReference type="PROSITE" id="PS50966">
    <property type="entry name" value="ZF_SWIM"/>
    <property type="match status" value="1"/>
</dbReference>
<keyword evidence="1" id="KW-0862">Zinc</keyword>
<organism evidence="3 4">
    <name type="scientific">Tanacetum coccineum</name>
    <dbReference type="NCBI Taxonomy" id="301880"/>
    <lineage>
        <taxon>Eukaryota</taxon>
        <taxon>Viridiplantae</taxon>
        <taxon>Streptophyta</taxon>
        <taxon>Embryophyta</taxon>
        <taxon>Tracheophyta</taxon>
        <taxon>Spermatophyta</taxon>
        <taxon>Magnoliopsida</taxon>
        <taxon>eudicotyledons</taxon>
        <taxon>Gunneridae</taxon>
        <taxon>Pentapetalae</taxon>
        <taxon>asterids</taxon>
        <taxon>campanulids</taxon>
        <taxon>Asterales</taxon>
        <taxon>Asteraceae</taxon>
        <taxon>Asteroideae</taxon>
        <taxon>Anthemideae</taxon>
        <taxon>Anthemidinae</taxon>
        <taxon>Tanacetum</taxon>
    </lineage>
</organism>